<sequence>MPPPYHIGLPTAKHGEHHKSITALWELKWKKRASLGIYPFMEGKLEDLEEVFAYFNENNLKPPYDFERYAKPFFPVAERLEGLAAQAEEQGNTSKASEFYLRAACVYRTARQPSPSCDIQRLAWQRQRIAFYKGAKYLDPPLTEHLIAHTHAKPLTPEMYKVIPVTVRIPSNAPPGTKFPTILTIYGLDGHRLEHTMPSSHHIANGWASIAVEIPGTGDCPADPNDPTSPERLWSSVLDWMHEQSWIDQDRIAAWGVSCGAYYAMRIAHTHKDHFAGVVAQGGGCHHMFDPEWLEITRFMEYPFDLSQVLATKFGYPDIEAMKVDSRRRFSLLENGILDLPSTRLLCINGMLDELSPIEDCILTTQHGSIKDVRFYSDLKHMGEPLARKDILGWVDKLFKSVPASSFNALEKAEAKTAPLLNGYGH</sequence>
<gene>
    <name evidence="2" type="ORF">ALECFALPRED_007368</name>
</gene>
<dbReference type="GO" id="GO:0016787">
    <property type="term" value="F:hydrolase activity"/>
    <property type="evidence" value="ECO:0007669"/>
    <property type="project" value="UniProtKB-KW"/>
</dbReference>
<comment type="caution">
    <text evidence="2">The sequence shown here is derived from an EMBL/GenBank/DDBJ whole genome shotgun (WGS) entry which is preliminary data.</text>
</comment>
<proteinExistence type="predicted"/>
<dbReference type="OrthoDB" id="5409895at2759"/>
<organism evidence="2 3">
    <name type="scientific">Alectoria fallacina</name>
    <dbReference type="NCBI Taxonomy" id="1903189"/>
    <lineage>
        <taxon>Eukaryota</taxon>
        <taxon>Fungi</taxon>
        <taxon>Dikarya</taxon>
        <taxon>Ascomycota</taxon>
        <taxon>Pezizomycotina</taxon>
        <taxon>Lecanoromycetes</taxon>
        <taxon>OSLEUM clade</taxon>
        <taxon>Lecanoromycetidae</taxon>
        <taxon>Lecanorales</taxon>
        <taxon>Lecanorineae</taxon>
        <taxon>Parmeliaceae</taxon>
        <taxon>Alectoria</taxon>
    </lineage>
</organism>
<dbReference type="EMBL" id="CAJPDR010000482">
    <property type="protein sequence ID" value="CAF9937690.1"/>
    <property type="molecule type" value="Genomic_DNA"/>
</dbReference>
<keyword evidence="3" id="KW-1185">Reference proteome</keyword>
<dbReference type="InterPro" id="IPR050261">
    <property type="entry name" value="FrsA_esterase"/>
</dbReference>
<evidence type="ECO:0000256" key="1">
    <source>
        <dbReference type="ARBA" id="ARBA00022801"/>
    </source>
</evidence>
<dbReference type="AlphaFoldDB" id="A0A8H3IXE7"/>
<dbReference type="Gene3D" id="3.40.50.1820">
    <property type="entry name" value="alpha/beta hydrolase"/>
    <property type="match status" value="1"/>
</dbReference>
<protein>
    <submittedName>
        <fullName evidence="2">Uncharacterized protein</fullName>
    </submittedName>
</protein>
<dbReference type="Proteomes" id="UP000664203">
    <property type="component" value="Unassembled WGS sequence"/>
</dbReference>
<dbReference type="InterPro" id="IPR029058">
    <property type="entry name" value="AB_hydrolase_fold"/>
</dbReference>
<dbReference type="PANTHER" id="PTHR22946:SF12">
    <property type="entry name" value="CONIDIAL PIGMENT BIOSYNTHESIS PROTEIN AYG1 (AFU_ORTHOLOGUE AFUA_2G17550)"/>
    <property type="match status" value="1"/>
</dbReference>
<evidence type="ECO:0000313" key="3">
    <source>
        <dbReference type="Proteomes" id="UP000664203"/>
    </source>
</evidence>
<dbReference type="InterPro" id="IPR010520">
    <property type="entry name" value="FrsA-like"/>
</dbReference>
<reference evidence="2" key="1">
    <citation type="submission" date="2021-03" db="EMBL/GenBank/DDBJ databases">
        <authorList>
            <person name="Tagirdzhanova G."/>
        </authorList>
    </citation>
    <scope>NUCLEOTIDE SEQUENCE</scope>
</reference>
<evidence type="ECO:0000313" key="2">
    <source>
        <dbReference type="EMBL" id="CAF9937690.1"/>
    </source>
</evidence>
<keyword evidence="1" id="KW-0378">Hydrolase</keyword>
<dbReference type="PANTHER" id="PTHR22946">
    <property type="entry name" value="DIENELACTONE HYDROLASE DOMAIN-CONTAINING PROTEIN-RELATED"/>
    <property type="match status" value="1"/>
</dbReference>
<dbReference type="SUPFAM" id="SSF53474">
    <property type="entry name" value="alpha/beta-Hydrolases"/>
    <property type="match status" value="1"/>
</dbReference>
<accession>A0A8H3IXE7</accession>
<name>A0A8H3IXE7_9LECA</name>
<dbReference type="Pfam" id="PF06500">
    <property type="entry name" value="FrsA-like"/>
    <property type="match status" value="1"/>
</dbReference>